<dbReference type="Proteomes" id="UP000029391">
    <property type="component" value="Unassembled WGS sequence"/>
</dbReference>
<evidence type="ECO:0000313" key="2">
    <source>
        <dbReference type="Proteomes" id="UP000029391"/>
    </source>
</evidence>
<organism evidence="1 2">
    <name type="scientific">Arenimonas composti TR7-09 = DSM 18010</name>
    <dbReference type="NCBI Taxonomy" id="1121013"/>
    <lineage>
        <taxon>Bacteria</taxon>
        <taxon>Pseudomonadati</taxon>
        <taxon>Pseudomonadota</taxon>
        <taxon>Gammaproteobacteria</taxon>
        <taxon>Lysobacterales</taxon>
        <taxon>Lysobacteraceae</taxon>
        <taxon>Arenimonas</taxon>
    </lineage>
</organism>
<reference evidence="1 2" key="1">
    <citation type="submission" date="2013-09" db="EMBL/GenBank/DDBJ databases">
        <title>Genome sequencing of Arenimonas composti.</title>
        <authorList>
            <person name="Chen F."/>
            <person name="Wang G."/>
        </authorList>
    </citation>
    <scope>NUCLEOTIDE SEQUENCE [LARGE SCALE GENOMIC DNA]</scope>
    <source>
        <strain evidence="1 2">TR7-09</strain>
    </source>
</reference>
<gene>
    <name evidence="1" type="ORF">P873_08605</name>
</gene>
<dbReference type="RefSeq" id="WP_051239941.1">
    <property type="nucleotide sequence ID" value="NZ_AUFF01000007.1"/>
</dbReference>
<dbReference type="InterPro" id="IPR002495">
    <property type="entry name" value="Glyco_trans_8"/>
</dbReference>
<dbReference type="InterPro" id="IPR029044">
    <property type="entry name" value="Nucleotide-diphossugar_trans"/>
</dbReference>
<dbReference type="Pfam" id="PF01501">
    <property type="entry name" value="Glyco_transf_8"/>
    <property type="match status" value="1"/>
</dbReference>
<accession>A0A091BGH0</accession>
<dbReference type="SUPFAM" id="SSF53448">
    <property type="entry name" value="Nucleotide-diphospho-sugar transferases"/>
    <property type="match status" value="1"/>
</dbReference>
<comment type="caution">
    <text evidence="1">The sequence shown here is derived from an EMBL/GenBank/DDBJ whole genome shotgun (WGS) entry which is preliminary data.</text>
</comment>
<name>A0A091BGH0_9GAMM</name>
<proteinExistence type="predicted"/>
<dbReference type="eggNOG" id="COG1442">
    <property type="taxonomic scope" value="Bacteria"/>
</dbReference>
<dbReference type="AlphaFoldDB" id="A0A091BGH0"/>
<dbReference type="Gene3D" id="3.90.550.10">
    <property type="entry name" value="Spore Coat Polysaccharide Biosynthesis Protein SpsA, Chain A"/>
    <property type="match status" value="1"/>
</dbReference>
<dbReference type="GO" id="GO:0016757">
    <property type="term" value="F:glycosyltransferase activity"/>
    <property type="evidence" value="ECO:0007669"/>
    <property type="project" value="InterPro"/>
</dbReference>
<sequence>MTATSPVRIFCGADRSQQLAFRVLAHSIERHTSRPVEIRLIDNGDAPMPADPRHAPYTEFSFARFAIPAMCGHAGKAIYMDSDMLVFADIGELWDSPLDDAKIAIEVGSRDQETRGRHAAVMLLDCARLDWKVADIVAGLGERYDYNALMAIDPLLQPGEMQERIPAGWNDLDRYEAGRTRNLHYTEIRTQPWVYAGHPHGDLWVRELRGMLDEGDIEPEEIRAEVEAGYARPSLLVELALEPAPAGGRGTEALQALDREYGFVAHRKLLARFAERKKAIARWRRDEATRARPWLGWWYALVYRYRYGKGE</sequence>
<dbReference type="PANTHER" id="PTHR35105:SF2">
    <property type="entry name" value="PROTEIN CDI"/>
    <property type="match status" value="1"/>
</dbReference>
<evidence type="ECO:0000313" key="1">
    <source>
        <dbReference type="EMBL" id="KFN49894.1"/>
    </source>
</evidence>
<protein>
    <recommendedName>
        <fullName evidence="3">Glycosyl transferase</fullName>
    </recommendedName>
</protein>
<keyword evidence="2" id="KW-1185">Reference proteome</keyword>
<dbReference type="STRING" id="1121013.GCA_000426365_02288"/>
<dbReference type="PANTHER" id="PTHR35105">
    <property type="entry name" value="EXPRESSED PROTEIN"/>
    <property type="match status" value="1"/>
</dbReference>
<dbReference type="EMBL" id="AWXU01000027">
    <property type="protein sequence ID" value="KFN49894.1"/>
    <property type="molecule type" value="Genomic_DNA"/>
</dbReference>
<evidence type="ECO:0008006" key="3">
    <source>
        <dbReference type="Google" id="ProtNLM"/>
    </source>
</evidence>